<dbReference type="InterPro" id="IPR050649">
    <property type="entry name" value="Paired_Homeobox_TFs"/>
</dbReference>
<dbReference type="Pfam" id="PF00046">
    <property type="entry name" value="Homeodomain"/>
    <property type="match status" value="1"/>
</dbReference>
<dbReference type="FunFam" id="1.10.10.60:FF:000679">
    <property type="entry name" value="Homeobox protein aristaless"/>
    <property type="match status" value="1"/>
</dbReference>
<feature type="region of interest" description="Disordered" evidence="7">
    <location>
        <begin position="1"/>
        <end position="67"/>
    </location>
</feature>
<dbReference type="SMART" id="SM00389">
    <property type="entry name" value="HOX"/>
    <property type="match status" value="1"/>
</dbReference>
<gene>
    <name evidence="9" type="ORF">ElyMa_003217200</name>
</gene>
<dbReference type="GO" id="GO:0000981">
    <property type="term" value="F:DNA-binding transcription factor activity, RNA polymerase II-specific"/>
    <property type="evidence" value="ECO:0007669"/>
    <property type="project" value="InterPro"/>
</dbReference>
<feature type="DNA-binding region" description="Homeobox" evidence="5">
    <location>
        <begin position="288"/>
        <end position="347"/>
    </location>
</feature>
<protein>
    <submittedName>
        <fullName evidence="9">Intestine-specific homeobox</fullName>
    </submittedName>
</protein>
<dbReference type="GO" id="GO:0000977">
    <property type="term" value="F:RNA polymerase II transcription regulatory region sequence-specific DNA binding"/>
    <property type="evidence" value="ECO:0007669"/>
    <property type="project" value="TreeGrafter"/>
</dbReference>
<evidence type="ECO:0000313" key="9">
    <source>
        <dbReference type="EMBL" id="GFS16550.1"/>
    </source>
</evidence>
<keyword evidence="3 5" id="KW-0371">Homeobox</keyword>
<evidence type="ECO:0000256" key="5">
    <source>
        <dbReference type="PROSITE-ProRule" id="PRU00108"/>
    </source>
</evidence>
<evidence type="ECO:0000256" key="7">
    <source>
        <dbReference type="SAM" id="MobiDB-lite"/>
    </source>
</evidence>
<dbReference type="Gene3D" id="1.10.10.60">
    <property type="entry name" value="Homeodomain-like"/>
    <property type="match status" value="1"/>
</dbReference>
<proteinExistence type="predicted"/>
<evidence type="ECO:0000256" key="6">
    <source>
        <dbReference type="RuleBase" id="RU000682"/>
    </source>
</evidence>
<comment type="caution">
    <text evidence="9">The sequence shown here is derived from an EMBL/GenBank/DDBJ whole genome shotgun (WGS) entry which is preliminary data.</text>
</comment>
<dbReference type="InterPro" id="IPR001356">
    <property type="entry name" value="HD"/>
</dbReference>
<feature type="domain" description="Homeobox" evidence="8">
    <location>
        <begin position="286"/>
        <end position="346"/>
    </location>
</feature>
<evidence type="ECO:0000256" key="3">
    <source>
        <dbReference type="ARBA" id="ARBA00023155"/>
    </source>
</evidence>
<dbReference type="InterPro" id="IPR009057">
    <property type="entry name" value="Homeodomain-like_sf"/>
</dbReference>
<dbReference type="SUPFAM" id="SSF46689">
    <property type="entry name" value="Homeodomain-like"/>
    <property type="match status" value="1"/>
</dbReference>
<dbReference type="EMBL" id="BMAT01006617">
    <property type="protein sequence ID" value="GFS16550.1"/>
    <property type="molecule type" value="Genomic_DNA"/>
</dbReference>
<dbReference type="Proteomes" id="UP000762676">
    <property type="component" value="Unassembled WGS sequence"/>
</dbReference>
<accession>A0AAV4J3U7</accession>
<sequence>MQEDVVTKDSAAYDEERQAEKRRMKSLQLRRLELQASDTREEDEDGLSSEVNHASSNTSLFERQTPGNKDKQVLLSSDCDKHCQPKHDSGNFFDLKIKHEDMDGRPNSSKAGLSVNSHDHQSKGVETQLAIDCLTASQNLYSKIQERKPFSNSDKMTLGNYPNIKYENSPCLEDNDEPGFPIPSQNFLASTDRNCYAAYFSEYQKKRIEDVSHCTDQNANHFYPDAETHLGRNTMSSLKRSMKDFRENAKTSDLSIRDLEDCKNNIIPETTGEMDEQRDGAGLCTAKKRRVRTTFSAEQLRALEQVFAITHYPDARAREGLVNTIGLNEERVQIWFQNRRAKWRKHSRLRNFGGLQDLTEVSYVPAPKPDHETGVKQDLQDGGKLCDIAGLGRRLEVSPPLQKIPMPPVGDGISRLVGQHPSPRLPIPPFYPHPVANSTAAAAAAYLGLSSGVLLQHYSPLLYAGWMLGAPPPVFSPRILPSPSREAPRNLDACSSNPKVVNRYFEATIHDHNVSTIMASPVPMDAACTQRNPSPVSVTGDTSPDVLA</sequence>
<dbReference type="PROSITE" id="PS50071">
    <property type="entry name" value="HOMEOBOX_2"/>
    <property type="match status" value="1"/>
</dbReference>
<dbReference type="PROSITE" id="PS00027">
    <property type="entry name" value="HOMEOBOX_1"/>
    <property type="match status" value="1"/>
</dbReference>
<evidence type="ECO:0000259" key="8">
    <source>
        <dbReference type="PROSITE" id="PS50071"/>
    </source>
</evidence>
<feature type="compositionally biased region" description="Polar residues" evidence="7">
    <location>
        <begin position="49"/>
        <end position="67"/>
    </location>
</feature>
<organism evidence="9 10">
    <name type="scientific">Elysia marginata</name>
    <dbReference type="NCBI Taxonomy" id="1093978"/>
    <lineage>
        <taxon>Eukaryota</taxon>
        <taxon>Metazoa</taxon>
        <taxon>Spiralia</taxon>
        <taxon>Lophotrochozoa</taxon>
        <taxon>Mollusca</taxon>
        <taxon>Gastropoda</taxon>
        <taxon>Heterobranchia</taxon>
        <taxon>Euthyneura</taxon>
        <taxon>Panpulmonata</taxon>
        <taxon>Sacoglossa</taxon>
        <taxon>Placobranchoidea</taxon>
        <taxon>Plakobranchidae</taxon>
        <taxon>Elysia</taxon>
    </lineage>
</organism>
<dbReference type="AlphaFoldDB" id="A0AAV4J3U7"/>
<comment type="subcellular location">
    <subcellularLocation>
        <location evidence="1 5 6">Nucleus</location>
    </subcellularLocation>
</comment>
<dbReference type="CDD" id="cd00086">
    <property type="entry name" value="homeodomain"/>
    <property type="match status" value="1"/>
</dbReference>
<dbReference type="PANTHER" id="PTHR24329:SF362">
    <property type="entry name" value="INTESTINE-SPECIFIC HOMEOBOX"/>
    <property type="match status" value="1"/>
</dbReference>
<evidence type="ECO:0000313" key="10">
    <source>
        <dbReference type="Proteomes" id="UP000762676"/>
    </source>
</evidence>
<dbReference type="PANTHER" id="PTHR24329">
    <property type="entry name" value="HOMEOBOX PROTEIN ARISTALESS"/>
    <property type="match status" value="1"/>
</dbReference>
<evidence type="ECO:0000256" key="2">
    <source>
        <dbReference type="ARBA" id="ARBA00023125"/>
    </source>
</evidence>
<reference evidence="9 10" key="1">
    <citation type="journal article" date="2021" name="Elife">
        <title>Chloroplast acquisition without the gene transfer in kleptoplastic sea slugs, Plakobranchus ocellatus.</title>
        <authorList>
            <person name="Maeda T."/>
            <person name="Takahashi S."/>
            <person name="Yoshida T."/>
            <person name="Shimamura S."/>
            <person name="Takaki Y."/>
            <person name="Nagai Y."/>
            <person name="Toyoda A."/>
            <person name="Suzuki Y."/>
            <person name="Arimoto A."/>
            <person name="Ishii H."/>
            <person name="Satoh N."/>
            <person name="Nishiyama T."/>
            <person name="Hasebe M."/>
            <person name="Maruyama T."/>
            <person name="Minagawa J."/>
            <person name="Obokata J."/>
            <person name="Shigenobu S."/>
        </authorList>
    </citation>
    <scope>NUCLEOTIDE SEQUENCE [LARGE SCALE GENOMIC DNA]</scope>
</reference>
<dbReference type="InterPro" id="IPR017970">
    <property type="entry name" value="Homeobox_CS"/>
</dbReference>
<keyword evidence="10" id="KW-1185">Reference proteome</keyword>
<evidence type="ECO:0000256" key="4">
    <source>
        <dbReference type="ARBA" id="ARBA00023242"/>
    </source>
</evidence>
<dbReference type="GO" id="GO:0005634">
    <property type="term" value="C:nucleus"/>
    <property type="evidence" value="ECO:0007669"/>
    <property type="project" value="UniProtKB-SubCell"/>
</dbReference>
<keyword evidence="2 5" id="KW-0238">DNA-binding</keyword>
<name>A0AAV4J3U7_9GAST</name>
<evidence type="ECO:0000256" key="1">
    <source>
        <dbReference type="ARBA" id="ARBA00004123"/>
    </source>
</evidence>
<keyword evidence="4 5" id="KW-0539">Nucleus</keyword>